<dbReference type="Gene3D" id="3.40.30.10">
    <property type="entry name" value="Glutaredoxin"/>
    <property type="match status" value="1"/>
</dbReference>
<feature type="domain" description="DSBA-like thioredoxin" evidence="1">
    <location>
        <begin position="3"/>
        <end position="206"/>
    </location>
</feature>
<keyword evidence="3" id="KW-1185">Reference proteome</keyword>
<dbReference type="SUPFAM" id="SSF52833">
    <property type="entry name" value="Thioredoxin-like"/>
    <property type="match status" value="1"/>
</dbReference>
<evidence type="ECO:0000313" key="3">
    <source>
        <dbReference type="Proteomes" id="UP001631949"/>
    </source>
</evidence>
<organism evidence="2 3">
    <name type="scientific">Peptococcus simiae</name>
    <dbReference type="NCBI Taxonomy" id="1643805"/>
    <lineage>
        <taxon>Bacteria</taxon>
        <taxon>Bacillati</taxon>
        <taxon>Bacillota</taxon>
        <taxon>Clostridia</taxon>
        <taxon>Eubacteriales</taxon>
        <taxon>Peptococcaceae</taxon>
        <taxon>Peptococcus</taxon>
    </lineage>
</organism>
<evidence type="ECO:0000259" key="1">
    <source>
        <dbReference type="Pfam" id="PF01323"/>
    </source>
</evidence>
<sequence length="210" mass="23812">MKIEIFSDYACPYCYIGKRHLEAALKELGLEDAQLIHRVYILDPGKISHPERTYLEGLNLKTAEEKQHAANTFASITRLAADIGLAYHMDTMKDISTEMAHRLTLWVQETTPDQTQAVIDRIFHAHFIDNKDISSKEVLLDIISPLPLDPAEASAVLDDPSRYVDQIFEDDDRAQQLDVDYIPYFIINDSDHISGVVNTEKLKALLSQAK</sequence>
<evidence type="ECO:0000313" key="2">
    <source>
        <dbReference type="EMBL" id="MFM9414468.1"/>
    </source>
</evidence>
<dbReference type="PANTHER" id="PTHR13887">
    <property type="entry name" value="GLUTATHIONE S-TRANSFERASE KAPPA"/>
    <property type="match status" value="1"/>
</dbReference>
<dbReference type="Proteomes" id="UP001631949">
    <property type="component" value="Unassembled WGS sequence"/>
</dbReference>
<dbReference type="Pfam" id="PF01323">
    <property type="entry name" value="DSBA"/>
    <property type="match status" value="1"/>
</dbReference>
<gene>
    <name evidence="2" type="ORF">ACKQTC_08825</name>
</gene>
<proteinExistence type="predicted"/>
<comment type="caution">
    <text evidence="2">The sequence shown here is derived from an EMBL/GenBank/DDBJ whole genome shotgun (WGS) entry which is preliminary data.</text>
</comment>
<dbReference type="InterPro" id="IPR036249">
    <property type="entry name" value="Thioredoxin-like_sf"/>
</dbReference>
<dbReference type="EMBL" id="JBJUVG010000019">
    <property type="protein sequence ID" value="MFM9414468.1"/>
    <property type="molecule type" value="Genomic_DNA"/>
</dbReference>
<accession>A0ABW9H2R2</accession>
<dbReference type="InterPro" id="IPR001853">
    <property type="entry name" value="DSBA-like_thioredoxin_dom"/>
</dbReference>
<dbReference type="RefSeq" id="WP_408978074.1">
    <property type="nucleotide sequence ID" value="NZ_JBJUVG010000019.1"/>
</dbReference>
<dbReference type="PANTHER" id="PTHR13887:SF41">
    <property type="entry name" value="THIOREDOXIN SUPERFAMILY PROTEIN"/>
    <property type="match status" value="1"/>
</dbReference>
<protein>
    <submittedName>
        <fullName evidence="2">DsbA family protein</fullName>
    </submittedName>
</protein>
<name>A0ABW9H2R2_9FIRM</name>
<reference evidence="2 3" key="1">
    <citation type="journal article" date="2016" name="Int. J. Syst. Evol. Microbiol.">
        <title>Peptococcus simiae sp. nov., isolated from rhesus macaque faeces and emended description of the genus Peptococcus.</title>
        <authorList>
            <person name="Shkoporov A.N."/>
            <person name="Efimov B.A."/>
            <person name="Kondova I."/>
            <person name="Ouwerling B."/>
            <person name="Chaplin A.V."/>
            <person name="Shcherbakova V.A."/>
            <person name="Langermans J.A.M."/>
        </authorList>
    </citation>
    <scope>NUCLEOTIDE SEQUENCE [LARGE SCALE GENOMIC DNA]</scope>
    <source>
        <strain evidence="2 3">M108</strain>
    </source>
</reference>
<dbReference type="CDD" id="cd03024">
    <property type="entry name" value="DsbA_FrnE"/>
    <property type="match status" value="1"/>
</dbReference>